<keyword evidence="2 7" id="KW-0812">Transmembrane</keyword>
<evidence type="ECO:0000256" key="2">
    <source>
        <dbReference type="ARBA" id="ARBA00022692"/>
    </source>
</evidence>
<name>A0A9W4TV46_9ASCO</name>
<evidence type="ECO:0000256" key="7">
    <source>
        <dbReference type="SAM" id="Phobius"/>
    </source>
</evidence>
<accession>A0A9W4TV46</accession>
<dbReference type="PANTHER" id="PTHR16201">
    <property type="entry name" value="SEVEN TRANSMEMBRANE PROTEIN 1-RELATED"/>
    <property type="match status" value="1"/>
</dbReference>
<dbReference type="PANTHER" id="PTHR16201:SF34">
    <property type="entry name" value="LYSOSOMAL AMINO ACID TRANSPORTER 1"/>
    <property type="match status" value="1"/>
</dbReference>
<reference evidence="8" key="1">
    <citation type="submission" date="2022-12" db="EMBL/GenBank/DDBJ databases">
        <authorList>
            <person name="Brejova B."/>
        </authorList>
    </citation>
    <scope>NUCLEOTIDE SEQUENCE</scope>
</reference>
<evidence type="ECO:0000313" key="8">
    <source>
        <dbReference type="EMBL" id="CAI5758250.1"/>
    </source>
</evidence>
<dbReference type="AlphaFoldDB" id="A0A9W4TV46"/>
<evidence type="ECO:0000256" key="1">
    <source>
        <dbReference type="ARBA" id="ARBA00004141"/>
    </source>
</evidence>
<dbReference type="Proteomes" id="UP001152885">
    <property type="component" value="Unassembled WGS sequence"/>
</dbReference>
<feature type="transmembrane region" description="Helical" evidence="7">
    <location>
        <begin position="249"/>
        <end position="267"/>
    </location>
</feature>
<dbReference type="FunFam" id="1.20.1280.290:FF:000009">
    <property type="entry name" value="PQ loop repeat family protein"/>
    <property type="match status" value="1"/>
</dbReference>
<keyword evidence="3 7" id="KW-1133">Transmembrane helix</keyword>
<comment type="catalytic activity">
    <reaction evidence="6">
        <text>L-histidine(out) + L-arginine(in) = L-histidine(in) + L-arginine(out)</text>
        <dbReference type="Rhea" id="RHEA:71063"/>
        <dbReference type="ChEBI" id="CHEBI:32682"/>
        <dbReference type="ChEBI" id="CHEBI:57595"/>
    </reaction>
</comment>
<dbReference type="SMART" id="SM00679">
    <property type="entry name" value="CTNS"/>
    <property type="match status" value="2"/>
</dbReference>
<dbReference type="FunFam" id="1.20.1280.290:FF:000038">
    <property type="entry name" value="PQ loop repeat containing 2"/>
    <property type="match status" value="1"/>
</dbReference>
<evidence type="ECO:0000313" key="9">
    <source>
        <dbReference type="Proteomes" id="UP001152885"/>
    </source>
</evidence>
<evidence type="ECO:0000256" key="3">
    <source>
        <dbReference type="ARBA" id="ARBA00022989"/>
    </source>
</evidence>
<feature type="transmembrane region" description="Helical" evidence="7">
    <location>
        <begin position="39"/>
        <end position="58"/>
    </location>
</feature>
<gene>
    <name evidence="8" type="ORF">CANVERA_P2763</name>
</gene>
<feature type="transmembrane region" description="Helical" evidence="7">
    <location>
        <begin position="70"/>
        <end position="92"/>
    </location>
</feature>
<comment type="subcellular location">
    <subcellularLocation>
        <location evidence="1">Membrane</location>
        <topology evidence="1">Multi-pass membrane protein</topology>
    </subcellularLocation>
</comment>
<dbReference type="Pfam" id="PF04193">
    <property type="entry name" value="PQ-loop"/>
    <property type="match status" value="2"/>
</dbReference>
<feature type="transmembrane region" description="Helical" evidence="7">
    <location>
        <begin position="6"/>
        <end position="27"/>
    </location>
</feature>
<comment type="similarity">
    <text evidence="5">Belongs to the laat-1 family.</text>
</comment>
<dbReference type="EMBL" id="CANTUO010000002">
    <property type="protein sequence ID" value="CAI5758250.1"/>
    <property type="molecule type" value="Genomic_DNA"/>
</dbReference>
<dbReference type="InterPro" id="IPR006603">
    <property type="entry name" value="PQ-loop_rpt"/>
</dbReference>
<dbReference type="Gene3D" id="1.20.1280.290">
    <property type="match status" value="2"/>
</dbReference>
<proteinExistence type="inferred from homology"/>
<keyword evidence="4 7" id="KW-0472">Membrane</keyword>
<comment type="caution">
    <text evidence="8">The sequence shown here is derived from an EMBL/GenBank/DDBJ whole genome shotgun (WGS) entry which is preliminary data.</text>
</comment>
<feature type="transmembrane region" description="Helical" evidence="7">
    <location>
        <begin position="208"/>
        <end position="229"/>
    </location>
</feature>
<evidence type="ECO:0000256" key="6">
    <source>
        <dbReference type="ARBA" id="ARBA00050768"/>
    </source>
</evidence>
<dbReference type="GO" id="GO:0034488">
    <property type="term" value="P:basic amino acid transmembrane export from vacuole"/>
    <property type="evidence" value="ECO:0007669"/>
    <property type="project" value="TreeGrafter"/>
</dbReference>
<keyword evidence="9" id="KW-1185">Reference proteome</keyword>
<evidence type="ECO:0000256" key="4">
    <source>
        <dbReference type="ARBA" id="ARBA00023136"/>
    </source>
</evidence>
<dbReference type="GO" id="GO:0015174">
    <property type="term" value="F:basic amino acid transmembrane transporter activity"/>
    <property type="evidence" value="ECO:0007669"/>
    <property type="project" value="TreeGrafter"/>
</dbReference>
<evidence type="ECO:0000256" key="5">
    <source>
        <dbReference type="ARBA" id="ARBA00038039"/>
    </source>
</evidence>
<organism evidence="8 9">
    <name type="scientific">Candida verbasci</name>
    <dbReference type="NCBI Taxonomy" id="1227364"/>
    <lineage>
        <taxon>Eukaryota</taxon>
        <taxon>Fungi</taxon>
        <taxon>Dikarya</taxon>
        <taxon>Ascomycota</taxon>
        <taxon>Saccharomycotina</taxon>
        <taxon>Pichiomycetes</taxon>
        <taxon>Debaryomycetaceae</taxon>
        <taxon>Candida/Lodderomyces clade</taxon>
        <taxon>Candida</taxon>
    </lineage>
</organism>
<dbReference type="OrthoDB" id="8048523at2759"/>
<sequence length="295" mass="33889">MSQCSSISFISSCFSTISCISWICAQLPQIIQNYKNKSARGISLSFLLLWFLGDFLSFTSCLINDKVLQFQIYLSIFFLFNDVTLCFQYWYYNKKSFDKPIYVRVGENPTPLNDDNIKKDNYPIIQKQTPTNMESEPSSYDSTNESNIMKKVIIASSLVSKTNAFQVSQTSNKDILGIILAWSMTIVYCSSRCPQLYKNYKRKAVDGISPYLFAAALIGNLTYTISILTSCEFILSNHEDRINFIYHELPYIIGSSGTVFFDIGYFYQRCLYRTNLDSSTLVLQNWNEINDSNTH</sequence>
<protein>
    <submittedName>
        <fullName evidence="8">Uncharacterized protein</fullName>
    </submittedName>
</protein>
<dbReference type="GO" id="GO:0000329">
    <property type="term" value="C:fungal-type vacuole membrane"/>
    <property type="evidence" value="ECO:0007669"/>
    <property type="project" value="TreeGrafter"/>
</dbReference>
<dbReference type="InterPro" id="IPR051415">
    <property type="entry name" value="LAAT-1"/>
</dbReference>